<dbReference type="Gene3D" id="3.40.50.2300">
    <property type="match status" value="1"/>
</dbReference>
<evidence type="ECO:0000256" key="6">
    <source>
        <dbReference type="SAM" id="Phobius"/>
    </source>
</evidence>
<dbReference type="Gene3D" id="1.10.287.130">
    <property type="match status" value="1"/>
</dbReference>
<dbReference type="Pfam" id="PF07695">
    <property type="entry name" value="7TMR-DISM_7TM"/>
    <property type="match status" value="1"/>
</dbReference>
<keyword evidence="11" id="KW-1185">Reference proteome</keyword>
<evidence type="ECO:0000259" key="9">
    <source>
        <dbReference type="PROSITE" id="PS50110"/>
    </source>
</evidence>
<keyword evidence="4" id="KW-0902">Two-component regulatory system</keyword>
<sequence length="819" mass="92223">MYGLFLLARLILLCMIFGCAATLARADGPVVEIQDKDFSQRLVSAVGFIEDPDAKWTIQDVLKQPESAYGYTARDTLQFGYSQSVYWLRIDIRNRLLHSSALTLQVRYPLLDFVDFYHVDQDGVINHQMAGDHRSLEQREYPVKDYLYRLHLNPGEIQTVYIRVQSTSSLSLPIYLSTETGLVALNNKSEWVDGAYYGIALSMMVYNLLLMLVVRERIYLEYVVCVVFQIGFIASLNGYAGVLFPQNSFITDKGIYFCSTAMAVAFIQFTRTFLQTKELLPRLDRFYRYYMLVPALALLAEMLVHPTIAAKINVMLVMVTVILLFPVALFQYIKGYRAASYFVFGQGMFLSSVMFTSLSSLNLVPFYFLAPMAIKLGSAAELMLFSMSLAGRISELKKSHFEIQREQEVALAETKASERYVEEISEVNKVLEQALQVRSKFLANMSHEIRTPMNGILGMLELIDNPELDSVQRNYIDIARRSGKTLLALINEILDLSKIESGKLVLEQNAFSLRELIQDLSSLYSQQVKNKHLTIRVMVDSSVPDYIVGDRTRLWQVLTNLISNAIKFTRRGGVIIKLDTVYEGGQRLRFAVVDTGIGIANSEQESIFESFQQADGTTTREYGGTGLGLSISRKLVTLMGGVLRLASEPGEGSEFSFTLPCCIADDADVAKIEEEERQQNDVDFSSYRVLIVEDNEVNQKVAQGILSKLGVQHIYLASNGLEALQYLRGAMVDIVFMDVQMPVMDGFDATRQIRKFDKLAHLPIVAMTANAMDGDRKRCLDAGMNDYLSKPIKLELVRQSMLRNLVDVVNIDVDSAANS</sequence>
<comment type="catalytic activity">
    <reaction evidence="1">
        <text>ATP + protein L-histidine = ADP + protein N-phospho-L-histidine.</text>
        <dbReference type="EC" id="2.7.13.3"/>
    </reaction>
</comment>
<proteinExistence type="predicted"/>
<protein>
    <recommendedName>
        <fullName evidence="2">histidine kinase</fullName>
        <ecNumber evidence="2">2.7.13.3</ecNumber>
    </recommendedName>
</protein>
<feature type="modified residue" description="4-aspartylphosphate" evidence="5">
    <location>
        <position position="738"/>
    </location>
</feature>
<feature type="transmembrane region" description="Helical" evidence="6">
    <location>
        <begin position="254"/>
        <end position="274"/>
    </location>
</feature>
<dbReference type="PROSITE" id="PS50109">
    <property type="entry name" value="HIS_KIN"/>
    <property type="match status" value="1"/>
</dbReference>
<feature type="chain" id="PRO_5014733288" description="histidine kinase" evidence="7">
    <location>
        <begin position="21"/>
        <end position="819"/>
    </location>
</feature>
<accession>A0A2K9LP81</accession>
<dbReference type="RefSeq" id="WP_101895326.1">
    <property type="nucleotide sequence ID" value="NZ_CP022684.1"/>
</dbReference>
<evidence type="ECO:0000256" key="1">
    <source>
        <dbReference type="ARBA" id="ARBA00000085"/>
    </source>
</evidence>
<reference evidence="11" key="1">
    <citation type="submission" date="2017-08" db="EMBL/GenBank/DDBJ databases">
        <title>Direct submision.</title>
        <authorList>
            <person name="Kim S.-J."/>
            <person name="Rhee S.-K."/>
        </authorList>
    </citation>
    <scope>NUCLEOTIDE SEQUENCE [LARGE SCALE GENOMIC DNA]</scope>
    <source>
        <strain evidence="11">GI5</strain>
    </source>
</reference>
<dbReference type="Pfam" id="PF02518">
    <property type="entry name" value="HATPase_c"/>
    <property type="match status" value="1"/>
</dbReference>
<dbReference type="Gene3D" id="3.30.565.10">
    <property type="entry name" value="Histidine kinase-like ATPase, C-terminal domain"/>
    <property type="match status" value="1"/>
</dbReference>
<dbReference type="FunFam" id="3.30.565.10:FF:000078">
    <property type="entry name" value="Two-component sensor histidine kinase"/>
    <property type="match status" value="1"/>
</dbReference>
<feature type="signal peptide" evidence="7">
    <location>
        <begin position="1"/>
        <end position="20"/>
    </location>
</feature>
<evidence type="ECO:0000256" key="5">
    <source>
        <dbReference type="PROSITE-ProRule" id="PRU00169"/>
    </source>
</evidence>
<dbReference type="OrthoDB" id="9810730at2"/>
<feature type="transmembrane region" description="Helical" evidence="6">
    <location>
        <begin position="195"/>
        <end position="214"/>
    </location>
</feature>
<dbReference type="InterPro" id="IPR001789">
    <property type="entry name" value="Sig_transdc_resp-reg_receiver"/>
</dbReference>
<dbReference type="InterPro" id="IPR011006">
    <property type="entry name" value="CheY-like_superfamily"/>
</dbReference>
<dbReference type="PROSITE" id="PS50110">
    <property type="entry name" value="RESPONSE_REGULATORY"/>
    <property type="match status" value="1"/>
</dbReference>
<evidence type="ECO:0000256" key="3">
    <source>
        <dbReference type="ARBA" id="ARBA00022553"/>
    </source>
</evidence>
<dbReference type="InterPro" id="IPR005467">
    <property type="entry name" value="His_kinase_dom"/>
</dbReference>
<name>A0A2K9LP81_9GAMM</name>
<keyword evidence="6" id="KW-1133">Transmembrane helix</keyword>
<feature type="domain" description="Response regulatory" evidence="9">
    <location>
        <begin position="688"/>
        <end position="805"/>
    </location>
</feature>
<dbReference type="CDD" id="cd17546">
    <property type="entry name" value="REC_hyHK_CKI1_RcsC-like"/>
    <property type="match status" value="1"/>
</dbReference>
<dbReference type="InterPro" id="IPR036097">
    <property type="entry name" value="HisK_dim/P_sf"/>
</dbReference>
<feature type="transmembrane region" description="Helical" evidence="6">
    <location>
        <begin position="314"/>
        <end position="333"/>
    </location>
</feature>
<feature type="domain" description="Histidine kinase" evidence="8">
    <location>
        <begin position="444"/>
        <end position="663"/>
    </location>
</feature>
<dbReference type="AlphaFoldDB" id="A0A2K9LP81"/>
<dbReference type="Gene3D" id="2.60.40.2380">
    <property type="match status" value="1"/>
</dbReference>
<evidence type="ECO:0000256" key="2">
    <source>
        <dbReference type="ARBA" id="ARBA00012438"/>
    </source>
</evidence>
<feature type="transmembrane region" description="Helical" evidence="6">
    <location>
        <begin position="340"/>
        <end position="360"/>
    </location>
</feature>
<dbReference type="InterPro" id="IPR003661">
    <property type="entry name" value="HisK_dim/P_dom"/>
</dbReference>
<dbReference type="KEGG" id="kak:Kalk_16620"/>
<dbReference type="InterPro" id="IPR003594">
    <property type="entry name" value="HATPase_dom"/>
</dbReference>
<evidence type="ECO:0000259" key="8">
    <source>
        <dbReference type="PROSITE" id="PS50109"/>
    </source>
</evidence>
<dbReference type="PRINTS" id="PR00344">
    <property type="entry name" value="BCTRLSENSOR"/>
</dbReference>
<dbReference type="InterPro" id="IPR011623">
    <property type="entry name" value="7TMR_DISM_rcpt_extracell_dom1"/>
</dbReference>
<keyword evidence="7" id="KW-0732">Signal</keyword>
<dbReference type="SUPFAM" id="SSF47384">
    <property type="entry name" value="Homodimeric domain of signal transducing histidine kinase"/>
    <property type="match status" value="1"/>
</dbReference>
<dbReference type="InterPro" id="IPR036890">
    <property type="entry name" value="HATPase_C_sf"/>
</dbReference>
<dbReference type="EMBL" id="CP022684">
    <property type="protein sequence ID" value="AUM13951.1"/>
    <property type="molecule type" value="Genomic_DNA"/>
</dbReference>
<dbReference type="SMART" id="SM00388">
    <property type="entry name" value="HisKA"/>
    <property type="match status" value="1"/>
</dbReference>
<dbReference type="InterPro" id="IPR011622">
    <property type="entry name" value="7TMR_DISM_rcpt_extracell_dom2"/>
</dbReference>
<evidence type="ECO:0000256" key="7">
    <source>
        <dbReference type="SAM" id="SignalP"/>
    </source>
</evidence>
<evidence type="ECO:0000313" key="10">
    <source>
        <dbReference type="EMBL" id="AUM13951.1"/>
    </source>
</evidence>
<dbReference type="InterPro" id="IPR004358">
    <property type="entry name" value="Sig_transdc_His_kin-like_C"/>
</dbReference>
<evidence type="ECO:0000256" key="4">
    <source>
        <dbReference type="ARBA" id="ARBA00023012"/>
    </source>
</evidence>
<dbReference type="Pfam" id="PF00072">
    <property type="entry name" value="Response_reg"/>
    <property type="match status" value="1"/>
</dbReference>
<dbReference type="Pfam" id="PF07696">
    <property type="entry name" value="7TMR-DISMED2"/>
    <property type="match status" value="1"/>
</dbReference>
<organism evidence="10 11">
    <name type="scientific">Ketobacter alkanivorans</name>
    <dbReference type="NCBI Taxonomy" id="1917421"/>
    <lineage>
        <taxon>Bacteria</taxon>
        <taxon>Pseudomonadati</taxon>
        <taxon>Pseudomonadota</taxon>
        <taxon>Gammaproteobacteria</taxon>
        <taxon>Pseudomonadales</taxon>
        <taxon>Ketobacteraceae</taxon>
        <taxon>Ketobacter</taxon>
    </lineage>
</organism>
<gene>
    <name evidence="10" type="ORF">Kalk_16620</name>
</gene>
<dbReference type="Pfam" id="PF00512">
    <property type="entry name" value="HisKA"/>
    <property type="match status" value="1"/>
</dbReference>
<dbReference type="SMART" id="SM00387">
    <property type="entry name" value="HATPase_c"/>
    <property type="match status" value="1"/>
</dbReference>
<dbReference type="SUPFAM" id="SSF55874">
    <property type="entry name" value="ATPase domain of HSP90 chaperone/DNA topoisomerase II/histidine kinase"/>
    <property type="match status" value="1"/>
</dbReference>
<dbReference type="EC" id="2.7.13.3" evidence="2"/>
<dbReference type="SMART" id="SM00448">
    <property type="entry name" value="REC"/>
    <property type="match status" value="1"/>
</dbReference>
<keyword evidence="6" id="KW-0812">Transmembrane</keyword>
<evidence type="ECO:0000313" key="11">
    <source>
        <dbReference type="Proteomes" id="UP000235116"/>
    </source>
</evidence>
<dbReference type="CDD" id="cd16922">
    <property type="entry name" value="HATPase_EvgS-ArcB-TorS-like"/>
    <property type="match status" value="1"/>
</dbReference>
<dbReference type="PANTHER" id="PTHR45339">
    <property type="entry name" value="HYBRID SIGNAL TRANSDUCTION HISTIDINE KINASE J"/>
    <property type="match status" value="1"/>
</dbReference>
<keyword evidence="6" id="KW-0472">Membrane</keyword>
<dbReference type="GO" id="GO:0000155">
    <property type="term" value="F:phosphorelay sensor kinase activity"/>
    <property type="evidence" value="ECO:0007669"/>
    <property type="project" value="InterPro"/>
</dbReference>
<feature type="transmembrane region" description="Helical" evidence="6">
    <location>
        <begin position="286"/>
        <end position="308"/>
    </location>
</feature>
<dbReference type="Proteomes" id="UP000235116">
    <property type="component" value="Chromosome"/>
</dbReference>
<keyword evidence="3 5" id="KW-0597">Phosphoprotein</keyword>
<dbReference type="CDD" id="cd00082">
    <property type="entry name" value="HisKA"/>
    <property type="match status" value="1"/>
</dbReference>
<dbReference type="SUPFAM" id="SSF52172">
    <property type="entry name" value="CheY-like"/>
    <property type="match status" value="1"/>
</dbReference>
<dbReference type="PANTHER" id="PTHR45339:SF1">
    <property type="entry name" value="HYBRID SIGNAL TRANSDUCTION HISTIDINE KINASE J"/>
    <property type="match status" value="1"/>
</dbReference>
<feature type="transmembrane region" description="Helical" evidence="6">
    <location>
        <begin position="219"/>
        <end position="242"/>
    </location>
</feature>